<dbReference type="InterPro" id="IPR039426">
    <property type="entry name" value="TonB-dep_rcpt-like"/>
</dbReference>
<keyword evidence="6" id="KW-0408">Iron</keyword>
<evidence type="ECO:0000313" key="16">
    <source>
        <dbReference type="EMBL" id="THG41968.1"/>
    </source>
</evidence>
<evidence type="ECO:0000259" key="15">
    <source>
        <dbReference type="Pfam" id="PF07715"/>
    </source>
</evidence>
<accession>A0ABY2QL47</accession>
<keyword evidence="17" id="KW-1185">Reference proteome</keyword>
<gene>
    <name evidence="16" type="ORF">E5988_00380</name>
</gene>
<evidence type="ECO:0000256" key="5">
    <source>
        <dbReference type="ARBA" id="ARBA00022692"/>
    </source>
</evidence>
<evidence type="ECO:0000256" key="1">
    <source>
        <dbReference type="ARBA" id="ARBA00004571"/>
    </source>
</evidence>
<comment type="subcellular location">
    <subcellularLocation>
        <location evidence="1 11">Cell outer membrane</location>
        <topology evidence="1 11">Multi-pass membrane protein</topology>
    </subcellularLocation>
</comment>
<evidence type="ECO:0000256" key="10">
    <source>
        <dbReference type="ARBA" id="ARBA00023237"/>
    </source>
</evidence>
<dbReference type="EMBL" id="SSTI01000001">
    <property type="protein sequence ID" value="THG41968.1"/>
    <property type="molecule type" value="Genomic_DNA"/>
</dbReference>
<keyword evidence="4" id="KW-0410">Iron transport</keyword>
<keyword evidence="2 11" id="KW-0813">Transport</keyword>
<dbReference type="RefSeq" id="WP_136450383.1">
    <property type="nucleotide sequence ID" value="NZ_SSTI01000001.1"/>
</dbReference>
<feature type="signal peptide" evidence="13">
    <location>
        <begin position="1"/>
        <end position="29"/>
    </location>
</feature>
<reference evidence="16 17" key="1">
    <citation type="submission" date="2019-04" db="EMBL/GenBank/DDBJ databases">
        <title>Microbes associate with the intestines of laboratory mice.</title>
        <authorList>
            <person name="Navarre W."/>
            <person name="Wong E."/>
            <person name="Huang K.C."/>
            <person name="Tropini C."/>
            <person name="Ng K."/>
            <person name="Yu B."/>
        </authorList>
    </citation>
    <scope>NUCLEOTIDE SEQUENCE [LARGE SCALE GENOMIC DNA]</scope>
    <source>
        <strain evidence="16 17">NM83_B4-11</strain>
    </source>
</reference>
<dbReference type="Proteomes" id="UP000308038">
    <property type="component" value="Unassembled WGS sequence"/>
</dbReference>
<dbReference type="PANTHER" id="PTHR32552:SF81">
    <property type="entry name" value="TONB-DEPENDENT OUTER MEMBRANE RECEPTOR"/>
    <property type="match status" value="1"/>
</dbReference>
<keyword evidence="8 12" id="KW-0798">TonB box</keyword>
<evidence type="ECO:0000256" key="9">
    <source>
        <dbReference type="ARBA" id="ARBA00023136"/>
    </source>
</evidence>
<dbReference type="SUPFAM" id="SSF56935">
    <property type="entry name" value="Porins"/>
    <property type="match status" value="1"/>
</dbReference>
<feature type="chain" id="PRO_5046013980" evidence="13">
    <location>
        <begin position="30"/>
        <end position="829"/>
    </location>
</feature>
<keyword evidence="7" id="KW-0406">Ion transport</keyword>
<evidence type="ECO:0000256" key="4">
    <source>
        <dbReference type="ARBA" id="ARBA00022496"/>
    </source>
</evidence>
<evidence type="ECO:0000256" key="7">
    <source>
        <dbReference type="ARBA" id="ARBA00023065"/>
    </source>
</evidence>
<evidence type="ECO:0000259" key="14">
    <source>
        <dbReference type="Pfam" id="PF00593"/>
    </source>
</evidence>
<dbReference type="PANTHER" id="PTHR32552">
    <property type="entry name" value="FERRICHROME IRON RECEPTOR-RELATED"/>
    <property type="match status" value="1"/>
</dbReference>
<keyword evidence="10 11" id="KW-0998">Cell outer membrane</keyword>
<evidence type="ECO:0000256" key="11">
    <source>
        <dbReference type="PROSITE-ProRule" id="PRU01360"/>
    </source>
</evidence>
<keyword evidence="9 11" id="KW-0472">Membrane</keyword>
<dbReference type="Gene3D" id="2.40.170.20">
    <property type="entry name" value="TonB-dependent receptor, beta-barrel domain"/>
    <property type="match status" value="2"/>
</dbReference>
<keyword evidence="13" id="KW-0732">Signal</keyword>
<keyword evidence="3 11" id="KW-1134">Transmembrane beta strand</keyword>
<evidence type="ECO:0000256" key="2">
    <source>
        <dbReference type="ARBA" id="ARBA00022448"/>
    </source>
</evidence>
<sequence length="829" mass="89839">MTTGSTRCFRGRWLLLGVSLLAASTSALAQQADVPAVPTAEPEAADTSSPGDIVVTALKRATSLQQTPLAISAVTSESLVAQGITDSQELTRTTPNLIINENANGGSRVIIRNLYAPGEPLVGLYYDETPITGTSGVSNDAGGTQPGIRLFDVERAEVLRGPQGTLYGASSMGGTIRLIFNKPDLDDFEGAVNAQVSTVSHGSGAGANIDGVVNVPIVEDVLAVRAVGYWDRTAGFLDNSVLGLKDYNKNRSYGGRLLLRFRPMENLTIDGMAVYQDRDGFNPNWNLTREQLFGRRFDQDLRTQTPQSDKFQLYSGTLNWDFSFATLTAIASYSKRDLAVNFDYAPFFSRYFTGNIAANRVPGYGNFANDCNHGLIGGANGCSPEEYQRFVTGWGSLTAYQPQSTKTSTQEIRLADAQHAIKWTVGFFHSNRDNFTRSLLNTVDPATGRQLYPSGYSNAPYGFGSTTQLDRTIADTLKQIAVFGEATWQVNDKLELTAGARWFEYEKSTGAEVIIPNYVAGNVRLPFSELSGKENGTLLKFNASYKFSRDVMLYGLASQGYRPGGVNQTLGLPSYATTYDSDQLWNYEIGLKTSLFNRKVTLNVDVFQMDWSNVQISASYQGAFGFITNTPSGTRIRGAEMDAAYYPIDGLALRASGSYTSAKLQDNISLPSGINLCTGAPPYLGCAVLAGIGRKGNTVPYSPEWTAQGSADYTQPIGNDMEIFYHGNISYRSSSWTVYDRTAPNITAAGMELPGFATVGLRFGVQKGDRWGLYVFANNVFDVIGAVNKTTSATSSVLAPVVSNGVTYPSVYVTSSPPRVIGLSLRTRF</sequence>
<evidence type="ECO:0000256" key="13">
    <source>
        <dbReference type="SAM" id="SignalP"/>
    </source>
</evidence>
<dbReference type="InterPro" id="IPR036942">
    <property type="entry name" value="Beta-barrel_TonB_sf"/>
</dbReference>
<comment type="caution">
    <text evidence="16">The sequence shown here is derived from an EMBL/GenBank/DDBJ whole genome shotgun (WGS) entry which is preliminary data.</text>
</comment>
<dbReference type="InterPro" id="IPR000531">
    <property type="entry name" value="Beta-barrel_TonB"/>
</dbReference>
<feature type="domain" description="TonB-dependent receptor-like beta-barrel" evidence="14">
    <location>
        <begin position="274"/>
        <end position="780"/>
    </location>
</feature>
<dbReference type="Pfam" id="PF00593">
    <property type="entry name" value="TonB_dep_Rec_b-barrel"/>
    <property type="match status" value="1"/>
</dbReference>
<dbReference type="InterPro" id="IPR012910">
    <property type="entry name" value="Plug_dom"/>
</dbReference>
<name>A0ABY2QL47_9SPHN</name>
<evidence type="ECO:0000313" key="17">
    <source>
        <dbReference type="Proteomes" id="UP000308038"/>
    </source>
</evidence>
<evidence type="ECO:0000256" key="12">
    <source>
        <dbReference type="RuleBase" id="RU003357"/>
    </source>
</evidence>
<comment type="similarity">
    <text evidence="11 12">Belongs to the TonB-dependent receptor family.</text>
</comment>
<evidence type="ECO:0000256" key="6">
    <source>
        <dbReference type="ARBA" id="ARBA00023004"/>
    </source>
</evidence>
<keyword evidence="5 11" id="KW-0812">Transmembrane</keyword>
<proteinExistence type="inferred from homology"/>
<dbReference type="Pfam" id="PF07715">
    <property type="entry name" value="Plug"/>
    <property type="match status" value="1"/>
</dbReference>
<dbReference type="PROSITE" id="PS52016">
    <property type="entry name" value="TONB_DEPENDENT_REC_3"/>
    <property type="match status" value="1"/>
</dbReference>
<feature type="domain" description="TonB-dependent receptor plug" evidence="15">
    <location>
        <begin position="64"/>
        <end position="175"/>
    </location>
</feature>
<evidence type="ECO:0000256" key="3">
    <source>
        <dbReference type="ARBA" id="ARBA00022452"/>
    </source>
</evidence>
<evidence type="ECO:0000256" key="8">
    <source>
        <dbReference type="ARBA" id="ARBA00023077"/>
    </source>
</evidence>
<keyword evidence="16" id="KW-0675">Receptor</keyword>
<protein>
    <submittedName>
        <fullName evidence="16">TonB-dependent receptor</fullName>
    </submittedName>
</protein>
<organism evidence="16 17">
    <name type="scientific">Sphingomonas olei</name>
    <dbReference type="NCBI Taxonomy" id="1886787"/>
    <lineage>
        <taxon>Bacteria</taxon>
        <taxon>Pseudomonadati</taxon>
        <taxon>Pseudomonadota</taxon>
        <taxon>Alphaproteobacteria</taxon>
        <taxon>Sphingomonadales</taxon>
        <taxon>Sphingomonadaceae</taxon>
        <taxon>Sphingomonas</taxon>
    </lineage>
</organism>